<sequence>MCVTSLMPFWTLLCLLFIAKGWCEGTKCCYEASSNNSFIFRLSHPARENCTATWSAKDIVMIDEYGDKDENKVLRYEPQELTLKGNLVKELQPVIYHEDCLPSGKAYKAECHATYNGTTIPTGDHNNYSIITVSTVFILVIIVVIIVVIIIKCCQQKCKGAQLLILSLVTCNSRECLNKDATRCTFRAVASNEKLNIQINDESHGELINN</sequence>
<feature type="transmembrane region" description="Helical" evidence="1">
    <location>
        <begin position="128"/>
        <end position="151"/>
    </location>
</feature>
<keyword evidence="1" id="KW-0812">Transmembrane</keyword>
<protein>
    <submittedName>
        <fullName evidence="3">Uncharacterized protein</fullName>
    </submittedName>
</protein>
<evidence type="ECO:0000313" key="4">
    <source>
        <dbReference type="Proteomes" id="UP000316079"/>
    </source>
</evidence>
<dbReference type="Proteomes" id="UP000316079">
    <property type="component" value="Unassembled WGS sequence"/>
</dbReference>
<dbReference type="EMBL" id="SRMA01026296">
    <property type="protein sequence ID" value="TRY85327.1"/>
    <property type="molecule type" value="Genomic_DNA"/>
</dbReference>
<proteinExistence type="predicted"/>
<keyword evidence="1" id="KW-0472">Membrane</keyword>
<dbReference type="AlphaFoldDB" id="A0A553Q5Z5"/>
<feature type="chain" id="PRO_5021869096" evidence="2">
    <location>
        <begin position="26"/>
        <end position="210"/>
    </location>
</feature>
<evidence type="ECO:0000313" key="3">
    <source>
        <dbReference type="EMBL" id="TRY85327.1"/>
    </source>
</evidence>
<keyword evidence="1" id="KW-1133">Transmembrane helix</keyword>
<comment type="caution">
    <text evidence="3">The sequence shown here is derived from an EMBL/GenBank/DDBJ whole genome shotgun (WGS) entry which is preliminary data.</text>
</comment>
<feature type="signal peptide" evidence="2">
    <location>
        <begin position="1"/>
        <end position="25"/>
    </location>
</feature>
<reference evidence="3 4" key="1">
    <citation type="journal article" date="2019" name="Sci. Data">
        <title>Hybrid genome assembly and annotation of Danionella translucida.</title>
        <authorList>
            <person name="Kadobianskyi M."/>
            <person name="Schulze L."/>
            <person name="Schuelke M."/>
            <person name="Judkewitz B."/>
        </authorList>
    </citation>
    <scope>NUCLEOTIDE SEQUENCE [LARGE SCALE GENOMIC DNA]</scope>
    <source>
        <strain evidence="3 4">Bolton</strain>
    </source>
</reference>
<gene>
    <name evidence="3" type="ORF">DNTS_001192</name>
</gene>
<accession>A0A553Q5Z5</accession>
<name>A0A553Q5Z5_9TELE</name>
<keyword evidence="2" id="KW-0732">Signal</keyword>
<evidence type="ECO:0000256" key="2">
    <source>
        <dbReference type="SAM" id="SignalP"/>
    </source>
</evidence>
<evidence type="ECO:0000256" key="1">
    <source>
        <dbReference type="SAM" id="Phobius"/>
    </source>
</evidence>
<organism evidence="3 4">
    <name type="scientific">Danionella cerebrum</name>
    <dbReference type="NCBI Taxonomy" id="2873325"/>
    <lineage>
        <taxon>Eukaryota</taxon>
        <taxon>Metazoa</taxon>
        <taxon>Chordata</taxon>
        <taxon>Craniata</taxon>
        <taxon>Vertebrata</taxon>
        <taxon>Euteleostomi</taxon>
        <taxon>Actinopterygii</taxon>
        <taxon>Neopterygii</taxon>
        <taxon>Teleostei</taxon>
        <taxon>Ostariophysi</taxon>
        <taxon>Cypriniformes</taxon>
        <taxon>Danionidae</taxon>
        <taxon>Danioninae</taxon>
        <taxon>Danionella</taxon>
    </lineage>
</organism>
<keyword evidence="4" id="KW-1185">Reference proteome</keyword>